<organism evidence="3 4">
    <name type="scientific">Lentinula aciculospora</name>
    <dbReference type="NCBI Taxonomy" id="153920"/>
    <lineage>
        <taxon>Eukaryota</taxon>
        <taxon>Fungi</taxon>
        <taxon>Dikarya</taxon>
        <taxon>Basidiomycota</taxon>
        <taxon>Agaricomycotina</taxon>
        <taxon>Agaricomycetes</taxon>
        <taxon>Agaricomycetidae</taxon>
        <taxon>Agaricales</taxon>
        <taxon>Marasmiineae</taxon>
        <taxon>Omphalotaceae</taxon>
        <taxon>Lentinula</taxon>
    </lineage>
</organism>
<dbReference type="Pfam" id="PF02545">
    <property type="entry name" value="Maf"/>
    <property type="match status" value="1"/>
</dbReference>
<dbReference type="SUPFAM" id="SSF52972">
    <property type="entry name" value="ITPase-like"/>
    <property type="match status" value="1"/>
</dbReference>
<evidence type="ECO:0000313" key="4">
    <source>
        <dbReference type="Proteomes" id="UP001150266"/>
    </source>
</evidence>
<dbReference type="OrthoDB" id="10267058at2759"/>
<dbReference type="EMBL" id="JAOTPV010000002">
    <property type="protein sequence ID" value="KAJ4488344.1"/>
    <property type="molecule type" value="Genomic_DNA"/>
</dbReference>
<dbReference type="InterPro" id="IPR029001">
    <property type="entry name" value="ITPase-like_fam"/>
</dbReference>
<evidence type="ECO:0000256" key="1">
    <source>
        <dbReference type="ARBA" id="ARBA00001968"/>
    </source>
</evidence>
<comment type="caution">
    <text evidence="3">The sequence shown here is derived from an EMBL/GenBank/DDBJ whole genome shotgun (WGS) entry which is preliminary data.</text>
</comment>
<dbReference type="InterPro" id="IPR003697">
    <property type="entry name" value="Maf-like"/>
</dbReference>
<dbReference type="Gene3D" id="3.90.950.10">
    <property type="match status" value="1"/>
</dbReference>
<reference evidence="3" key="1">
    <citation type="submission" date="2022-08" db="EMBL/GenBank/DDBJ databases">
        <title>A Global Phylogenomic Analysis of the Shiitake Genus Lentinula.</title>
        <authorList>
            <consortium name="DOE Joint Genome Institute"/>
            <person name="Sierra-Patev S."/>
            <person name="Min B."/>
            <person name="Naranjo-Ortiz M."/>
            <person name="Looney B."/>
            <person name="Konkel Z."/>
            <person name="Slot J.C."/>
            <person name="Sakamoto Y."/>
            <person name="Steenwyk J.L."/>
            <person name="Rokas A."/>
            <person name="Carro J."/>
            <person name="Camarero S."/>
            <person name="Ferreira P."/>
            <person name="Molpeceres G."/>
            <person name="Ruiz-Duenas F.J."/>
            <person name="Serrano A."/>
            <person name="Henrissat B."/>
            <person name="Drula E."/>
            <person name="Hughes K.W."/>
            <person name="Mata J.L."/>
            <person name="Ishikawa N.K."/>
            <person name="Vargas-Isla R."/>
            <person name="Ushijima S."/>
            <person name="Smith C.A."/>
            <person name="Ahrendt S."/>
            <person name="Andreopoulos W."/>
            <person name="He G."/>
            <person name="Labutti K."/>
            <person name="Lipzen A."/>
            <person name="Ng V."/>
            <person name="Riley R."/>
            <person name="Sandor L."/>
            <person name="Barry K."/>
            <person name="Martinez A.T."/>
            <person name="Xiao Y."/>
            <person name="Gibbons J.G."/>
            <person name="Terashima K."/>
            <person name="Grigoriev I.V."/>
            <person name="Hibbett D.S."/>
        </authorList>
    </citation>
    <scope>NUCLEOTIDE SEQUENCE</scope>
    <source>
        <strain evidence="3">JLM2183</strain>
    </source>
</reference>
<evidence type="ECO:0000313" key="3">
    <source>
        <dbReference type="EMBL" id="KAJ4488344.1"/>
    </source>
</evidence>
<accession>A0A9W9DVC4</accession>
<dbReference type="HAMAP" id="MF_00528">
    <property type="entry name" value="Maf"/>
    <property type="match status" value="1"/>
</dbReference>
<gene>
    <name evidence="3" type="ORF">J3R30DRAFT_920317</name>
</gene>
<keyword evidence="2" id="KW-0378">Hydrolase</keyword>
<dbReference type="PANTHER" id="PTHR43213">
    <property type="entry name" value="BIFUNCTIONAL DTTP/UTP PYROPHOSPHATASE/METHYLTRANSFERASE PROTEIN-RELATED"/>
    <property type="match status" value="1"/>
</dbReference>
<proteinExistence type="inferred from homology"/>
<dbReference type="AlphaFoldDB" id="A0A9W9DVC4"/>
<sequence>MSREISSQHILPHALPVPAIKKLGGKRIVLASNSSRRRDILKTIGLSPDIIPSTFEEDLSPASFADIHEYPVATASHKAVEVYERLVAEDADNAPDLVIAADTVVLTHAQPSTSQIDYTLLPSVGQELLEKPKDKADNLRMLMDLNGQVCEVVTGVTVVYPILTAPGYGLRSIDERSLVYFADNPQHIIKAYVDSGEGMDRAGGFAIQGMGGVLVRKVEGDYQNVVGFPMASFFKLLDILVEEDDDFLQV</sequence>
<dbReference type="GO" id="GO:0047429">
    <property type="term" value="F:nucleoside triphosphate diphosphatase activity"/>
    <property type="evidence" value="ECO:0007669"/>
    <property type="project" value="InterPro"/>
</dbReference>
<dbReference type="PANTHER" id="PTHR43213:SF5">
    <property type="entry name" value="BIFUNCTIONAL DTTP_UTP PYROPHOSPHATASE_METHYLTRANSFERASE PROTEIN-RELATED"/>
    <property type="match status" value="1"/>
</dbReference>
<name>A0A9W9DVC4_9AGAR</name>
<dbReference type="Proteomes" id="UP001150266">
    <property type="component" value="Unassembled WGS sequence"/>
</dbReference>
<protein>
    <submittedName>
        <fullName evidence="3">Maf/Ham1</fullName>
    </submittedName>
</protein>
<dbReference type="CDD" id="cd00555">
    <property type="entry name" value="Maf"/>
    <property type="match status" value="1"/>
</dbReference>
<evidence type="ECO:0000256" key="2">
    <source>
        <dbReference type="ARBA" id="ARBA00022801"/>
    </source>
</evidence>
<keyword evidence="4" id="KW-1185">Reference proteome</keyword>
<comment type="cofactor">
    <cofactor evidence="1">
        <name>a divalent metal cation</name>
        <dbReference type="ChEBI" id="CHEBI:60240"/>
    </cofactor>
</comment>